<evidence type="ECO:0000256" key="1">
    <source>
        <dbReference type="SAM" id="MobiDB-lite"/>
    </source>
</evidence>
<dbReference type="EC" id="1.-.-.-" evidence="3"/>
<sequence>MLAVTRYRVPDADAQQFLDRARTALAALAARPGHVHGVVGRSTDDPGLWTLTTFWDSVGAYRRALSAYEVKLYAHPLMYLAVDEPTAFEPLVESDGSGALAERGSDRAPDADTIGLDDEKA</sequence>
<accession>A0ABW0GJB5</accession>
<gene>
    <name evidence="3" type="ORF">ACFPJ6_04300</name>
</gene>
<evidence type="ECO:0000259" key="2">
    <source>
        <dbReference type="PROSITE" id="PS51725"/>
    </source>
</evidence>
<dbReference type="GO" id="GO:0004497">
    <property type="term" value="F:monooxygenase activity"/>
    <property type="evidence" value="ECO:0007669"/>
    <property type="project" value="UniProtKB-KW"/>
</dbReference>
<organism evidence="3 4">
    <name type="scientific">Aquipuribacter nitratireducens</name>
    <dbReference type="NCBI Taxonomy" id="650104"/>
    <lineage>
        <taxon>Bacteria</taxon>
        <taxon>Bacillati</taxon>
        <taxon>Actinomycetota</taxon>
        <taxon>Actinomycetes</taxon>
        <taxon>Micrococcales</taxon>
        <taxon>Intrasporangiaceae</taxon>
        <taxon>Aquipuribacter</taxon>
    </lineage>
</organism>
<proteinExistence type="predicted"/>
<keyword evidence="3" id="KW-0503">Monooxygenase</keyword>
<feature type="domain" description="ABM" evidence="2">
    <location>
        <begin position="1"/>
        <end position="92"/>
    </location>
</feature>
<comment type="caution">
    <text evidence="3">The sequence shown here is derived from an EMBL/GenBank/DDBJ whole genome shotgun (WGS) entry which is preliminary data.</text>
</comment>
<feature type="region of interest" description="Disordered" evidence="1">
    <location>
        <begin position="94"/>
        <end position="121"/>
    </location>
</feature>
<keyword evidence="4" id="KW-1185">Reference proteome</keyword>
<dbReference type="SUPFAM" id="SSF54909">
    <property type="entry name" value="Dimeric alpha+beta barrel"/>
    <property type="match status" value="1"/>
</dbReference>
<dbReference type="RefSeq" id="WP_340271433.1">
    <property type="nucleotide sequence ID" value="NZ_JBBEOG010000011.1"/>
</dbReference>
<evidence type="ECO:0000313" key="4">
    <source>
        <dbReference type="Proteomes" id="UP001596122"/>
    </source>
</evidence>
<dbReference type="Proteomes" id="UP001596122">
    <property type="component" value="Unassembled WGS sequence"/>
</dbReference>
<dbReference type="InterPro" id="IPR007138">
    <property type="entry name" value="ABM_dom"/>
</dbReference>
<reference evidence="4" key="1">
    <citation type="journal article" date="2019" name="Int. J. Syst. Evol. Microbiol.">
        <title>The Global Catalogue of Microorganisms (GCM) 10K type strain sequencing project: providing services to taxonomists for standard genome sequencing and annotation.</title>
        <authorList>
            <consortium name="The Broad Institute Genomics Platform"/>
            <consortium name="The Broad Institute Genome Sequencing Center for Infectious Disease"/>
            <person name="Wu L."/>
            <person name="Ma J."/>
        </authorList>
    </citation>
    <scope>NUCLEOTIDE SEQUENCE [LARGE SCALE GENOMIC DNA]</scope>
    <source>
        <strain evidence="4">CCUG 43114</strain>
    </source>
</reference>
<evidence type="ECO:0000313" key="3">
    <source>
        <dbReference type="EMBL" id="MFC5380005.1"/>
    </source>
</evidence>
<dbReference type="EMBL" id="JBHSLD010000004">
    <property type="protein sequence ID" value="MFC5380005.1"/>
    <property type="molecule type" value="Genomic_DNA"/>
</dbReference>
<dbReference type="PROSITE" id="PS51725">
    <property type="entry name" value="ABM"/>
    <property type="match status" value="1"/>
</dbReference>
<name>A0ABW0GJB5_9MICO</name>
<dbReference type="InterPro" id="IPR011008">
    <property type="entry name" value="Dimeric_a/b-barrel"/>
</dbReference>
<dbReference type="Gene3D" id="3.30.70.100">
    <property type="match status" value="1"/>
</dbReference>
<keyword evidence="3" id="KW-0560">Oxidoreductase</keyword>
<dbReference type="Pfam" id="PF03992">
    <property type="entry name" value="ABM"/>
    <property type="match status" value="1"/>
</dbReference>
<protein>
    <submittedName>
        <fullName evidence="3">Antibiotic biosynthesis monooxygenase family protein</fullName>
        <ecNumber evidence="3">1.-.-.-</ecNumber>
    </submittedName>
</protein>